<organism evidence="1 2">
    <name type="scientific">Pseudarthrobacter enclensis</name>
    <dbReference type="NCBI Taxonomy" id="993070"/>
    <lineage>
        <taxon>Bacteria</taxon>
        <taxon>Bacillati</taxon>
        <taxon>Actinomycetota</taxon>
        <taxon>Actinomycetes</taxon>
        <taxon>Micrococcales</taxon>
        <taxon>Micrococcaceae</taxon>
        <taxon>Pseudarthrobacter</taxon>
    </lineage>
</organism>
<evidence type="ECO:0000313" key="1">
    <source>
        <dbReference type="EMBL" id="KSU77001.1"/>
    </source>
</evidence>
<evidence type="ECO:0000313" key="2">
    <source>
        <dbReference type="Proteomes" id="UP000053199"/>
    </source>
</evidence>
<name>A0A0V8IQL7_9MICC</name>
<dbReference type="EMBL" id="LNQM01000003">
    <property type="protein sequence ID" value="KSU77001.1"/>
    <property type="molecule type" value="Genomic_DNA"/>
</dbReference>
<protein>
    <submittedName>
        <fullName evidence="1">Uncharacterized protein</fullName>
    </submittedName>
</protein>
<accession>A0A0V8IQL7</accession>
<dbReference type="AlphaFoldDB" id="A0A0V8IQL7"/>
<sequence length="99" mass="11142">MGLDLIVREVVEAGVAKTHALLRLYIHSRKVRAAARELAAALGESRDVWNWPGDRLPVGDEMSQQVEKLTRRLKLETEAHHRFEALFKTVGWGRSVAAV</sequence>
<gene>
    <name evidence="1" type="ORF">AS031_09060</name>
</gene>
<proteinExistence type="predicted"/>
<reference evidence="1 2" key="1">
    <citation type="journal article" date="2014" name="Arch. Microbiol.">
        <title>Arthrobacter enclensis sp. nov., isolated from sediment sample.</title>
        <authorList>
            <person name="Dastager S.G."/>
            <person name="Liu Q."/>
            <person name="Tang S.K."/>
            <person name="Krishnamurthi S."/>
            <person name="Lee J.C."/>
            <person name="Li W.J."/>
        </authorList>
    </citation>
    <scope>NUCLEOTIDE SEQUENCE [LARGE SCALE GENOMIC DNA]</scope>
    <source>
        <strain evidence="1 2">NIO-1008</strain>
    </source>
</reference>
<comment type="caution">
    <text evidence="1">The sequence shown here is derived from an EMBL/GenBank/DDBJ whole genome shotgun (WGS) entry which is preliminary data.</text>
</comment>
<dbReference type="Proteomes" id="UP000053199">
    <property type="component" value="Unassembled WGS sequence"/>
</dbReference>
<keyword evidence="2" id="KW-1185">Reference proteome</keyword>
<dbReference type="OrthoDB" id="4948966at2"/>